<keyword evidence="1" id="KW-0810">Translation regulation</keyword>
<keyword evidence="5" id="KW-1185">Reference proteome</keyword>
<gene>
    <name evidence="4" type="ORF">C7H52_08090</name>
</gene>
<reference evidence="4 5" key="1">
    <citation type="submission" date="2018-03" db="EMBL/GenBank/DDBJ databases">
        <title>Mesoflavibacter sp. HG37 and Mesoflavibacter sp. HG96 sp.nov., two marine bacteria isolated from seawater of Western Pacific Ocean.</title>
        <authorList>
            <person name="Cheng H."/>
            <person name="Wu Y.-H."/>
            <person name="Guo L.-L."/>
            <person name="Xu X.-W."/>
        </authorList>
    </citation>
    <scope>NUCLEOTIDE SEQUENCE [LARGE SCALE GENOMIC DNA]</scope>
    <source>
        <strain evidence="4 5">KCTC 32269</strain>
    </source>
</reference>
<dbReference type="InterPro" id="IPR036877">
    <property type="entry name" value="SUI1_dom_sf"/>
</dbReference>
<dbReference type="RefSeq" id="WP_106463396.1">
    <property type="nucleotide sequence ID" value="NZ_PXOQ01000009.1"/>
</dbReference>
<dbReference type="PROSITE" id="PS50296">
    <property type="entry name" value="SUI1"/>
    <property type="match status" value="1"/>
</dbReference>
<accession>A0A2T1N8Q8</accession>
<evidence type="ECO:0000313" key="4">
    <source>
        <dbReference type="EMBL" id="PSG88256.1"/>
    </source>
</evidence>
<sequence>MDLKDQLKNLFPEHEETPEIKEEASNIWLQDDPLLCKYEKRKGKPITIIDGYTGATSDFKTLAKEIKQTLSVGGSFKDDKIIIQGDYRDKIMEILKDKGFNVKRVGG</sequence>
<dbReference type="InterPro" id="IPR001950">
    <property type="entry name" value="SUI1"/>
</dbReference>
<name>A0A2T1N8Q8_9FLAO</name>
<proteinExistence type="predicted"/>
<dbReference type="CDD" id="cd11567">
    <property type="entry name" value="YciH_like"/>
    <property type="match status" value="1"/>
</dbReference>
<dbReference type="EMBL" id="PXOQ01000009">
    <property type="protein sequence ID" value="PSG88256.1"/>
    <property type="molecule type" value="Genomic_DNA"/>
</dbReference>
<dbReference type="Gene3D" id="3.30.780.10">
    <property type="entry name" value="SUI1-like domain"/>
    <property type="match status" value="1"/>
</dbReference>
<comment type="caution">
    <text evidence="4">The sequence shown here is derived from an EMBL/GenBank/DDBJ whole genome shotgun (WGS) entry which is preliminary data.</text>
</comment>
<keyword evidence="4" id="KW-0396">Initiation factor</keyword>
<evidence type="ECO:0000313" key="5">
    <source>
        <dbReference type="Proteomes" id="UP000238426"/>
    </source>
</evidence>
<dbReference type="GO" id="GO:0003743">
    <property type="term" value="F:translation initiation factor activity"/>
    <property type="evidence" value="ECO:0007669"/>
    <property type="project" value="UniProtKB-KW"/>
</dbReference>
<feature type="domain" description="SUI1" evidence="3">
    <location>
        <begin position="39"/>
        <end position="99"/>
    </location>
</feature>
<evidence type="ECO:0000256" key="1">
    <source>
        <dbReference type="ARBA" id="ARBA00022845"/>
    </source>
</evidence>
<dbReference type="GO" id="GO:0006417">
    <property type="term" value="P:regulation of translation"/>
    <property type="evidence" value="ECO:0007669"/>
    <property type="project" value="UniProtKB-KW"/>
</dbReference>
<dbReference type="SUPFAM" id="SSF55159">
    <property type="entry name" value="eIF1-like"/>
    <property type="match status" value="1"/>
</dbReference>
<evidence type="ECO:0000256" key="2">
    <source>
        <dbReference type="ARBA" id="ARBA00022917"/>
    </source>
</evidence>
<dbReference type="OrthoDB" id="9792915at2"/>
<dbReference type="InterPro" id="IPR005872">
    <property type="entry name" value="SUI1_arc_bac"/>
</dbReference>
<dbReference type="Proteomes" id="UP000238426">
    <property type="component" value="Unassembled WGS sequence"/>
</dbReference>
<dbReference type="AlphaFoldDB" id="A0A2T1N8Q8"/>
<keyword evidence="2" id="KW-0648">Protein biosynthesis</keyword>
<organism evidence="4 5">
    <name type="scientific">Aurantibacter aestuarii</name>
    <dbReference type="NCBI Taxonomy" id="1266046"/>
    <lineage>
        <taxon>Bacteria</taxon>
        <taxon>Pseudomonadati</taxon>
        <taxon>Bacteroidota</taxon>
        <taxon>Flavobacteriia</taxon>
        <taxon>Flavobacteriales</taxon>
        <taxon>Flavobacteriaceae</taxon>
        <taxon>Aurantibacter</taxon>
    </lineage>
</organism>
<evidence type="ECO:0000259" key="3">
    <source>
        <dbReference type="PROSITE" id="PS50296"/>
    </source>
</evidence>
<protein>
    <submittedName>
        <fullName evidence="4">Translation initiation factor SUI1-related protein</fullName>
    </submittedName>
</protein>
<dbReference type="Pfam" id="PF01253">
    <property type="entry name" value="SUI1"/>
    <property type="match status" value="1"/>
</dbReference>